<dbReference type="SUPFAM" id="SSF53383">
    <property type="entry name" value="PLP-dependent transferases"/>
    <property type="match status" value="1"/>
</dbReference>
<evidence type="ECO:0000313" key="7">
    <source>
        <dbReference type="EMBL" id="ALJ61306.1"/>
    </source>
</evidence>
<keyword evidence="4 7" id="KW-0456">Lyase</keyword>
<organism evidence="7 8">
    <name type="scientific">Bacteroides cellulosilyticus</name>
    <dbReference type="NCBI Taxonomy" id="246787"/>
    <lineage>
        <taxon>Bacteria</taxon>
        <taxon>Pseudomonadati</taxon>
        <taxon>Bacteroidota</taxon>
        <taxon>Bacteroidia</taxon>
        <taxon>Bacteroidales</taxon>
        <taxon>Bacteroidaceae</taxon>
        <taxon>Bacteroides</taxon>
    </lineage>
</organism>
<evidence type="ECO:0000256" key="5">
    <source>
        <dbReference type="ARBA" id="ARBA00037974"/>
    </source>
</evidence>
<dbReference type="Gene3D" id="3.90.1150.10">
    <property type="entry name" value="Aspartate Aminotransferase, domain 1"/>
    <property type="match status" value="1"/>
</dbReference>
<dbReference type="InterPro" id="IPR015422">
    <property type="entry name" value="PyrdxlP-dep_Trfase_small"/>
</dbReference>
<dbReference type="NCBIfam" id="TIGR04350">
    <property type="entry name" value="C_S_lyase_PatB"/>
    <property type="match status" value="1"/>
</dbReference>
<accession>A0A0P0GVH2</accession>
<proteinExistence type="inferred from homology"/>
<comment type="similarity">
    <text evidence="5">Belongs to the class-II pyridoxal-phosphate-dependent aminotransferase family. MalY/PatB cystathionine beta-lyase subfamily.</text>
</comment>
<dbReference type="InterPro" id="IPR027619">
    <property type="entry name" value="C-S_lyase_PatB-like"/>
</dbReference>
<evidence type="ECO:0000256" key="4">
    <source>
        <dbReference type="ARBA" id="ARBA00023239"/>
    </source>
</evidence>
<dbReference type="PANTHER" id="PTHR43525:SF1">
    <property type="entry name" value="PROTEIN MALY"/>
    <property type="match status" value="1"/>
</dbReference>
<evidence type="ECO:0000313" key="8">
    <source>
        <dbReference type="Proteomes" id="UP000061809"/>
    </source>
</evidence>
<dbReference type="InterPro" id="IPR004839">
    <property type="entry name" value="Aminotransferase_I/II_large"/>
</dbReference>
<dbReference type="GO" id="GO:0047804">
    <property type="term" value="F:cysteine-S-conjugate beta-lyase activity"/>
    <property type="evidence" value="ECO:0007669"/>
    <property type="project" value="UniProtKB-EC"/>
</dbReference>
<feature type="domain" description="Aminotransferase class I/classII large" evidence="6">
    <location>
        <begin position="46"/>
        <end position="390"/>
    </location>
</feature>
<protein>
    <recommendedName>
        <fullName evidence="2">cysteine-S-conjugate beta-lyase</fullName>
        <ecNumber evidence="2">4.4.1.13</ecNumber>
    </recommendedName>
</protein>
<sequence>MVKQNKAIMKYNFDEIIERRGTNSVKWDGVKNIWGRDDLLPMWVADMDFRTPPFVMDALRKRLEHEVLGYTFACEEWYNSICTWLHDRHQWDISREMLTFVPGIVRGQAFALQCFTNPGDKVMVMTPVYHPFFLVTERMGREVVYSPLELQDGQYHINFERFRKDLQGCKVLILCNPHNPGGRVWTAEELKEIAAICYNNGTFVISDEIHADLTLPPYKHYPFATVSEAAASNSLVFMAPSKAFNMPGLGSSYAITVDKDIRERFQTFMEAGEFSEGHLLAYIGAAAAYMHGAEWLEQMLDYIKENIDFTEEYLKEHIPGIGMIRPQASYLVFLDCRALGLTQKELTRLFAEKAHLALNDGTMFGQPGEGFMRLNIGCPRSVLKQALQQLREAVVQ</sequence>
<dbReference type="CDD" id="cd00609">
    <property type="entry name" value="AAT_like"/>
    <property type="match status" value="1"/>
</dbReference>
<gene>
    <name evidence="7" type="primary">patB_1</name>
    <name evidence="7" type="ORF">BcellWH2_04086</name>
</gene>
<evidence type="ECO:0000256" key="3">
    <source>
        <dbReference type="ARBA" id="ARBA00022898"/>
    </source>
</evidence>
<reference evidence="7 8" key="1">
    <citation type="journal article" date="2015" name="Science">
        <title>Genetic determinants of in vivo fitness and diet responsiveness in multiple human gut Bacteroides.</title>
        <authorList>
            <person name="Wu M."/>
            <person name="McNulty N.P."/>
            <person name="Rodionov D.A."/>
            <person name="Khoroshkin M.S."/>
            <person name="Griffin N.W."/>
            <person name="Cheng J."/>
            <person name="Latreille P."/>
            <person name="Kerstetter R.A."/>
            <person name="Terrapon N."/>
            <person name="Henrissat B."/>
            <person name="Osterman A.L."/>
            <person name="Gordon J.I."/>
        </authorList>
    </citation>
    <scope>NUCLEOTIDE SEQUENCE [LARGE SCALE GENOMIC DNA]</scope>
    <source>
        <strain evidence="7 8">WH2</strain>
    </source>
</reference>
<dbReference type="Proteomes" id="UP000061809">
    <property type="component" value="Chromosome"/>
</dbReference>
<name>A0A0P0GVH2_9BACE</name>
<keyword evidence="3" id="KW-0663">Pyridoxal phosphate</keyword>
<evidence type="ECO:0000256" key="2">
    <source>
        <dbReference type="ARBA" id="ARBA00012224"/>
    </source>
</evidence>
<dbReference type="KEGG" id="bcel:BcellWH2_04086"/>
<dbReference type="InterPro" id="IPR015421">
    <property type="entry name" value="PyrdxlP-dep_Trfase_major"/>
</dbReference>
<evidence type="ECO:0000256" key="1">
    <source>
        <dbReference type="ARBA" id="ARBA00001933"/>
    </source>
</evidence>
<comment type="cofactor">
    <cofactor evidence="1">
        <name>pyridoxal 5'-phosphate</name>
        <dbReference type="ChEBI" id="CHEBI:597326"/>
    </cofactor>
</comment>
<dbReference type="PATRIC" id="fig|246787.4.peg.4227"/>
<dbReference type="InterPro" id="IPR051798">
    <property type="entry name" value="Class-II_PLP-Dep_Aminotrans"/>
</dbReference>
<dbReference type="Pfam" id="PF00155">
    <property type="entry name" value="Aminotran_1_2"/>
    <property type="match status" value="1"/>
</dbReference>
<dbReference type="AlphaFoldDB" id="A0A0P0GVH2"/>
<dbReference type="GO" id="GO:0030170">
    <property type="term" value="F:pyridoxal phosphate binding"/>
    <property type="evidence" value="ECO:0007669"/>
    <property type="project" value="InterPro"/>
</dbReference>
<evidence type="ECO:0000259" key="6">
    <source>
        <dbReference type="Pfam" id="PF00155"/>
    </source>
</evidence>
<dbReference type="Gene3D" id="3.40.640.10">
    <property type="entry name" value="Type I PLP-dependent aspartate aminotransferase-like (Major domain)"/>
    <property type="match status" value="1"/>
</dbReference>
<dbReference type="PANTHER" id="PTHR43525">
    <property type="entry name" value="PROTEIN MALY"/>
    <property type="match status" value="1"/>
</dbReference>
<dbReference type="EC" id="4.4.1.13" evidence="2"/>
<dbReference type="EMBL" id="CP012801">
    <property type="protein sequence ID" value="ALJ61306.1"/>
    <property type="molecule type" value="Genomic_DNA"/>
</dbReference>
<dbReference type="InterPro" id="IPR015424">
    <property type="entry name" value="PyrdxlP-dep_Trfase"/>
</dbReference>